<evidence type="ECO:0000256" key="1">
    <source>
        <dbReference type="SAM" id="Phobius"/>
    </source>
</evidence>
<dbReference type="KEGG" id="cvn:111107195"/>
<protein>
    <submittedName>
        <fullName evidence="3">Uncharacterized protein LOC111107195</fullName>
    </submittedName>
</protein>
<sequence length="216" mass="25008">MHKNISDGDRSRKIDQLCRLLLEDLNSSIFTARYFMRSSEFAYRAAGFFILGLPSLAVLPLLLYLIIVRMITEEALIGLCCTLVGVPVITVCIAYGVAWYRNLKQDGGDLETITWKYLTENYQTLKILLLLRSTKEVVVLNYDTEECKKFCIFALKRKMIDEDEIERKAEKMVLDFIDGNRMALAQWSGLPEFKYIRHNTYAQKKCICQCLDSKLF</sequence>
<gene>
    <name evidence="3" type="primary">LOC111107195</name>
</gene>
<dbReference type="Proteomes" id="UP000694844">
    <property type="component" value="Chromosome 8"/>
</dbReference>
<organism evidence="2 3">
    <name type="scientific">Crassostrea virginica</name>
    <name type="common">Eastern oyster</name>
    <dbReference type="NCBI Taxonomy" id="6565"/>
    <lineage>
        <taxon>Eukaryota</taxon>
        <taxon>Metazoa</taxon>
        <taxon>Spiralia</taxon>
        <taxon>Lophotrochozoa</taxon>
        <taxon>Mollusca</taxon>
        <taxon>Bivalvia</taxon>
        <taxon>Autobranchia</taxon>
        <taxon>Pteriomorphia</taxon>
        <taxon>Ostreida</taxon>
        <taxon>Ostreoidea</taxon>
        <taxon>Ostreidae</taxon>
        <taxon>Crassostrea</taxon>
    </lineage>
</organism>
<dbReference type="RefSeq" id="XP_022297960.1">
    <property type="nucleotide sequence ID" value="XM_022442252.1"/>
</dbReference>
<name>A0A8B8B3H2_CRAVI</name>
<dbReference type="GeneID" id="111107195"/>
<dbReference type="AlphaFoldDB" id="A0A8B8B3H2"/>
<evidence type="ECO:0000313" key="3">
    <source>
        <dbReference type="RefSeq" id="XP_022297960.1"/>
    </source>
</evidence>
<keyword evidence="1" id="KW-0472">Membrane</keyword>
<feature type="transmembrane region" description="Helical" evidence="1">
    <location>
        <begin position="41"/>
        <end position="68"/>
    </location>
</feature>
<proteinExistence type="predicted"/>
<keyword evidence="2" id="KW-1185">Reference proteome</keyword>
<accession>A0A8B8B3H2</accession>
<evidence type="ECO:0000313" key="2">
    <source>
        <dbReference type="Proteomes" id="UP000694844"/>
    </source>
</evidence>
<keyword evidence="1" id="KW-1133">Transmembrane helix</keyword>
<feature type="transmembrane region" description="Helical" evidence="1">
    <location>
        <begin position="75"/>
        <end position="100"/>
    </location>
</feature>
<keyword evidence="1" id="KW-0812">Transmembrane</keyword>
<reference evidence="3" key="1">
    <citation type="submission" date="2025-08" db="UniProtKB">
        <authorList>
            <consortium name="RefSeq"/>
        </authorList>
    </citation>
    <scope>IDENTIFICATION</scope>
    <source>
        <tissue evidence="3">Whole sample</tissue>
    </source>
</reference>